<evidence type="ECO:0000313" key="2">
    <source>
        <dbReference type="EMBL" id="MDQ0424455.1"/>
    </source>
</evidence>
<keyword evidence="3" id="KW-1185">Reference proteome</keyword>
<accession>A0ABU0GGG8</accession>
<keyword evidence="1" id="KW-1133">Transmembrane helix</keyword>
<name>A0ABU0GGG8_9CELL</name>
<protein>
    <submittedName>
        <fullName evidence="2">Membrane protein</fullName>
    </submittedName>
</protein>
<evidence type="ECO:0000256" key="1">
    <source>
        <dbReference type="SAM" id="Phobius"/>
    </source>
</evidence>
<gene>
    <name evidence="2" type="ORF">JO380_000836</name>
</gene>
<dbReference type="RefSeq" id="WP_070320929.1">
    <property type="nucleotide sequence ID" value="NZ_JAUSVM010000001.1"/>
</dbReference>
<keyword evidence="1" id="KW-0812">Transmembrane</keyword>
<proteinExistence type="predicted"/>
<reference evidence="2 3" key="1">
    <citation type="submission" date="2023-07" db="EMBL/GenBank/DDBJ databases">
        <title>Sequencing the genomes of 1000 actinobacteria strains.</title>
        <authorList>
            <person name="Klenk H.-P."/>
        </authorList>
    </citation>
    <scope>NUCLEOTIDE SEQUENCE [LARGE SCALE GENOMIC DNA]</scope>
    <source>
        <strain evidence="2 3">DSM 14785</strain>
    </source>
</reference>
<feature type="transmembrane region" description="Helical" evidence="1">
    <location>
        <begin position="123"/>
        <end position="145"/>
    </location>
</feature>
<dbReference type="Proteomes" id="UP001240250">
    <property type="component" value="Unassembled WGS sequence"/>
</dbReference>
<keyword evidence="1" id="KW-0472">Membrane</keyword>
<evidence type="ECO:0000313" key="3">
    <source>
        <dbReference type="Proteomes" id="UP001240250"/>
    </source>
</evidence>
<comment type="caution">
    <text evidence="2">The sequence shown here is derived from an EMBL/GenBank/DDBJ whole genome shotgun (WGS) entry which is preliminary data.</text>
</comment>
<organism evidence="2 3">
    <name type="scientific">Cellulomonas iranensis</name>
    <dbReference type="NCBI Taxonomy" id="76862"/>
    <lineage>
        <taxon>Bacteria</taxon>
        <taxon>Bacillati</taxon>
        <taxon>Actinomycetota</taxon>
        <taxon>Actinomycetes</taxon>
        <taxon>Micrococcales</taxon>
        <taxon>Cellulomonadaceae</taxon>
        <taxon>Cellulomonas</taxon>
    </lineage>
</organism>
<dbReference type="EMBL" id="JAUSVM010000001">
    <property type="protein sequence ID" value="MDQ0424455.1"/>
    <property type="molecule type" value="Genomic_DNA"/>
</dbReference>
<sequence>MTPVSSPLVAAYLADLERRLADAPATERLDVLDAVREHLDLALAELGPRADDADVRRVLAELGSVDQVAAAMHDGTTRPPLAPTPPDDAGPTPGVVVLLVLGGLVLGPLAAPVAMALALAHPALLVGALVLAAAVVAWTGYRAFARRAPRPRRRWRIAFAVLLPAALTATVTVLLAVYTLPFVAVEESTGGTVQQSGVVVEDAP</sequence>
<feature type="transmembrane region" description="Helical" evidence="1">
    <location>
        <begin position="157"/>
        <end position="178"/>
    </location>
</feature>
<dbReference type="Pfam" id="PF22564">
    <property type="entry name" value="HAAS"/>
    <property type="match status" value="1"/>
</dbReference>
<feature type="transmembrane region" description="Helical" evidence="1">
    <location>
        <begin position="95"/>
        <end position="117"/>
    </location>
</feature>